<dbReference type="PANTHER" id="PTHR33987">
    <property type="entry name" value="CALCINEURIN-LIKE METALLO-PHOSPHOESTERASE SUPERFAMILY PROTEIN"/>
    <property type="match status" value="1"/>
</dbReference>
<feature type="domain" description="PhoD-like phosphatase metallophosphatase" evidence="2">
    <location>
        <begin position="137"/>
        <end position="362"/>
    </location>
</feature>
<organism evidence="3 4">
    <name type="scientific">Streptomonospora litoralis</name>
    <dbReference type="NCBI Taxonomy" id="2498135"/>
    <lineage>
        <taxon>Bacteria</taxon>
        <taxon>Bacillati</taxon>
        <taxon>Actinomycetota</taxon>
        <taxon>Actinomycetes</taxon>
        <taxon>Streptosporangiales</taxon>
        <taxon>Nocardiopsidaceae</taxon>
        <taxon>Streptomonospora</taxon>
    </lineage>
</organism>
<reference evidence="3 4" key="1">
    <citation type="submission" date="2019-02" db="EMBL/GenBank/DDBJ databases">
        <authorList>
            <person name="Khodamoradi S."/>
            <person name="Hahnke R.L."/>
            <person name="Kaempfer P."/>
            <person name="Schumann P."/>
            <person name="Rohde M."/>
            <person name="Steinert M."/>
            <person name="Luzhetskyy A."/>
            <person name="Wink J."/>
            <person name="Ruckert C."/>
        </authorList>
    </citation>
    <scope>NUCLEOTIDE SEQUENCE [LARGE SCALE GENOMIC DNA]</scope>
    <source>
        <strain evidence="3 4">M2</strain>
        <plasmid evidence="4">phim2</plasmid>
    </source>
</reference>
<dbReference type="Gene3D" id="3.60.21.70">
    <property type="entry name" value="PhoD-like phosphatase"/>
    <property type="match status" value="1"/>
</dbReference>
<dbReference type="RefSeq" id="WP_131102958.1">
    <property type="nucleotide sequence ID" value="NZ_CP036456.1"/>
</dbReference>
<geneLocation type="plasmid" evidence="4">
    <name>phim2</name>
</geneLocation>
<keyword evidence="4" id="KW-1185">Reference proteome</keyword>
<evidence type="ECO:0000313" key="4">
    <source>
        <dbReference type="Proteomes" id="UP000292235"/>
    </source>
</evidence>
<protein>
    <submittedName>
        <fullName evidence="3">PhoD-like phosphatase</fullName>
    </submittedName>
</protein>
<dbReference type="EMBL" id="CP036456">
    <property type="protein sequence ID" value="QBI56793.1"/>
    <property type="molecule type" value="Genomic_DNA"/>
</dbReference>
<dbReference type="InterPro" id="IPR018946">
    <property type="entry name" value="PhoD-like_MPP"/>
</dbReference>
<feature type="region of interest" description="Disordered" evidence="1">
    <location>
        <begin position="1079"/>
        <end position="1100"/>
    </location>
</feature>
<dbReference type="Gene3D" id="2.60.120.260">
    <property type="entry name" value="Galactose-binding domain-like"/>
    <property type="match status" value="1"/>
</dbReference>
<dbReference type="KEGG" id="strr:EKD16_25260"/>
<feature type="region of interest" description="Disordered" evidence="1">
    <location>
        <begin position="455"/>
        <end position="496"/>
    </location>
</feature>
<evidence type="ECO:0000259" key="2">
    <source>
        <dbReference type="Pfam" id="PF09423"/>
    </source>
</evidence>
<dbReference type="PANTHER" id="PTHR33987:SF1">
    <property type="entry name" value="CALCINEURIN-LIKE METALLO-PHOSPHOESTERASE SUPERFAMILY PROTEIN"/>
    <property type="match status" value="1"/>
</dbReference>
<name>A0A4P6Q7U5_9ACTN</name>
<evidence type="ECO:0000256" key="1">
    <source>
        <dbReference type="SAM" id="MobiDB-lite"/>
    </source>
</evidence>
<dbReference type="InterPro" id="IPR029052">
    <property type="entry name" value="Metallo-depent_PP-like"/>
</dbReference>
<dbReference type="SUPFAM" id="SSF56300">
    <property type="entry name" value="Metallo-dependent phosphatases"/>
    <property type="match status" value="1"/>
</dbReference>
<dbReference type="OrthoDB" id="3429345at2"/>
<keyword evidence="3" id="KW-0614">Plasmid</keyword>
<gene>
    <name evidence="3" type="ORF">EKD16_25260</name>
</gene>
<dbReference type="InterPro" id="IPR038607">
    <property type="entry name" value="PhoD-like_sf"/>
</dbReference>
<sequence length="1100" mass="119398">MSVEWVWAGAGTDTSIWVRGKVTGSSTRLAVSTDPGLASPLFFGPVAPTAEGVVSIEATGLATDTRYYYAVEDDSVLDTAFSGTFRTHPLVGEPASFVVGAAGDAGLTGNGDDSHIVDGVSNHPVFDTMRDRALAEEWVQFVHLGDAHYRNIAVNDHALYRDAFADLLTYNGTLGAQARQGRFFRDVGMAYVWDDHDYGPNNSDSTHLGRQAAAEVYREIVPHYPLAVGGASATNAPIAQAWQIGRVQFLACDVRWARDPNSVLDTDPGSPKTMLGVPQKIWMEQVLRNSSAKALVLVMPSLWLSDQGHTRDAGIAYSGADYSRDSFRMFRRDRQELVELLGDTGWLERMVMLQADKHALSISSGPNNPWGGFPLFMLGSLDAAHAALPEGQYDQGQSTGRDRYGTLRIVDSGHTIALHATGYIGDTVWRTYTGYAHVAPHVVALDYAAGQTFEPLSPVDDDQQLSNDVTAERSDGGEHRVEQTTGPLGTAEPPAGVGRYSDSVTVNVYSDDQLADQAGWRVHKGTVDQARYPQLHSNLTNRRMVDLRDALAGVDAGDQIHITNPPPWLPPEAITAAVEGYDETITTHEWHLEYNASPAAISEVAETSGELVLNSEHSFEVYAYGWESTGSTIYHSRVRAYRGSGSLVQVPDGTSEVARVRTRWENSPRVHAGTEYHFGVWAYSTTGHDVDMSIEWFDVDGTYLGFPFILLATPTPVEEWTYLQGSSVAPEGAWRLRVNINQRPTPADTDLLWLDEAVLSDGTEAGPNRPNRADTSGSALVEAIGAEDTQVWVATVQDEYGGSRWINADGATATHATEFPFDVRAGGEVMRVTHAQPAAWDLFRNSRGANTWGTSESGTPWAETAVPDTNLGVDAVDHYGYIQLNAGLTTLRTQLLDPGVAVGDCEVLWSIRVNQISPGGPQIGGLVLRHTGADDFYQLRVHFSHLGAVNLSVARGETQIDSGHVTAPPLAYDANAGVDSRIWVRTRIIGHRVLARVWHQRYPSGETDLGAGLDLGHMEPHHWMIDRTIPSSAGRIDAGQLGFSAVCDPAFTGTNPSFRFQLAEVVTPQSMTVQRSINTVSKDHPAGTGLSLDRSPVIGL</sequence>
<accession>A0A4P6Q7U5</accession>
<dbReference type="GeneID" id="39493835"/>
<dbReference type="Proteomes" id="UP000292235">
    <property type="component" value="Plasmid phiM2"/>
</dbReference>
<feature type="compositionally biased region" description="Basic and acidic residues" evidence="1">
    <location>
        <begin position="470"/>
        <end position="482"/>
    </location>
</feature>
<proteinExistence type="predicted"/>
<dbReference type="AlphaFoldDB" id="A0A4P6Q7U5"/>
<evidence type="ECO:0000313" key="3">
    <source>
        <dbReference type="EMBL" id="QBI56793.1"/>
    </source>
</evidence>
<dbReference type="Pfam" id="PF09423">
    <property type="entry name" value="PhoD"/>
    <property type="match status" value="1"/>
</dbReference>